<name>A0A811P081_9POAL</name>
<evidence type="ECO:0000256" key="1">
    <source>
        <dbReference type="SAM" id="MobiDB-lite"/>
    </source>
</evidence>
<keyword evidence="3" id="KW-1185">Reference proteome</keyword>
<dbReference type="AlphaFoldDB" id="A0A811P081"/>
<reference evidence="2" key="1">
    <citation type="submission" date="2020-10" db="EMBL/GenBank/DDBJ databases">
        <authorList>
            <person name="Han B."/>
            <person name="Lu T."/>
            <person name="Zhao Q."/>
            <person name="Huang X."/>
            <person name="Zhao Y."/>
        </authorList>
    </citation>
    <scope>NUCLEOTIDE SEQUENCE</scope>
</reference>
<dbReference type="Proteomes" id="UP000604825">
    <property type="component" value="Unassembled WGS sequence"/>
</dbReference>
<feature type="compositionally biased region" description="Pro residues" evidence="1">
    <location>
        <begin position="51"/>
        <end position="82"/>
    </location>
</feature>
<evidence type="ECO:0000313" key="2">
    <source>
        <dbReference type="EMBL" id="CAD6229919.1"/>
    </source>
</evidence>
<comment type="caution">
    <text evidence="2">The sequence shown here is derived from an EMBL/GenBank/DDBJ whole genome shotgun (WGS) entry which is preliminary data.</text>
</comment>
<organism evidence="2 3">
    <name type="scientific">Miscanthus lutarioriparius</name>
    <dbReference type="NCBI Taxonomy" id="422564"/>
    <lineage>
        <taxon>Eukaryota</taxon>
        <taxon>Viridiplantae</taxon>
        <taxon>Streptophyta</taxon>
        <taxon>Embryophyta</taxon>
        <taxon>Tracheophyta</taxon>
        <taxon>Spermatophyta</taxon>
        <taxon>Magnoliopsida</taxon>
        <taxon>Liliopsida</taxon>
        <taxon>Poales</taxon>
        <taxon>Poaceae</taxon>
        <taxon>PACMAD clade</taxon>
        <taxon>Panicoideae</taxon>
        <taxon>Andropogonodae</taxon>
        <taxon>Andropogoneae</taxon>
        <taxon>Saccharinae</taxon>
        <taxon>Miscanthus</taxon>
    </lineage>
</organism>
<evidence type="ECO:0000313" key="3">
    <source>
        <dbReference type="Proteomes" id="UP000604825"/>
    </source>
</evidence>
<accession>A0A811P081</accession>
<dbReference type="EMBL" id="CAJGYO010000005">
    <property type="protein sequence ID" value="CAD6229919.1"/>
    <property type="molecule type" value="Genomic_DNA"/>
</dbReference>
<protein>
    <submittedName>
        <fullName evidence="2">Uncharacterized protein</fullName>
    </submittedName>
</protein>
<sequence>MGYGYVDPFLPPQQQQAAYVAPQAQPAPRPPACPYSSSASAPPVSASYHSSPPPVSSPPPASPLPEPSPPPPAPLPPSPPPAATGIVASSARRSPSVASTVTAAISNPVTASSPAAPAGDGPAARSAPRIPITATAVPSSAAASHRLAAIAGSIQLTIAVACPSCTSSVSRACCCLFASPAKNRPSAAAALSRQVALHAALAREVAFELDPRS</sequence>
<feature type="compositionally biased region" description="Low complexity" evidence="1">
    <location>
        <begin position="34"/>
        <end position="50"/>
    </location>
</feature>
<proteinExistence type="predicted"/>
<feature type="region of interest" description="Disordered" evidence="1">
    <location>
        <begin position="16"/>
        <end position="93"/>
    </location>
</feature>
<gene>
    <name evidence="2" type="ORF">NCGR_LOCUS20390</name>
</gene>